<keyword evidence="3" id="KW-0378">Hydrolase</keyword>
<evidence type="ECO:0000256" key="4">
    <source>
        <dbReference type="ARBA" id="ARBA00023049"/>
    </source>
</evidence>
<gene>
    <name evidence="6" type="ORF">GRI72_01030</name>
</gene>
<dbReference type="InterPro" id="IPR012548">
    <property type="entry name" value="MATCAP"/>
</dbReference>
<comment type="caution">
    <text evidence="6">The sequence shown here is derived from an EMBL/GenBank/DDBJ whole genome shotgun (WGS) entry which is preliminary data.</text>
</comment>
<dbReference type="Pfam" id="PF08014">
    <property type="entry name" value="MATCAP"/>
    <property type="match status" value="1"/>
</dbReference>
<name>A0ABW9URA8_9SPHN</name>
<reference evidence="6 7" key="1">
    <citation type="submission" date="2019-12" db="EMBL/GenBank/DDBJ databases">
        <title>Genomic-based taxomic classification of the family Erythrobacteraceae.</title>
        <authorList>
            <person name="Xu L."/>
        </authorList>
    </citation>
    <scope>NUCLEOTIDE SEQUENCE [LARGE SCALE GENOMIC DNA]</scope>
    <source>
        <strain evidence="6 7">H32</strain>
    </source>
</reference>
<evidence type="ECO:0000256" key="5">
    <source>
        <dbReference type="SAM" id="MobiDB-lite"/>
    </source>
</evidence>
<dbReference type="SMART" id="SM01154">
    <property type="entry name" value="DUF1704"/>
    <property type="match status" value="1"/>
</dbReference>
<keyword evidence="7" id="KW-1185">Reference proteome</keyword>
<accession>A0ABW9URA8</accession>
<dbReference type="PANTHER" id="PTHR31817:SF0">
    <property type="entry name" value="CHROMOSOME UNDETERMINED SCAFFOLD_67, WHOLE GENOME SHOTGUN SEQUENCE"/>
    <property type="match status" value="1"/>
</dbReference>
<organism evidence="6 7">
    <name type="scientific">Pelagerythrobacter marinus</name>
    <dbReference type="NCBI Taxonomy" id="538382"/>
    <lineage>
        <taxon>Bacteria</taxon>
        <taxon>Pseudomonadati</taxon>
        <taxon>Pseudomonadota</taxon>
        <taxon>Alphaproteobacteria</taxon>
        <taxon>Sphingomonadales</taxon>
        <taxon>Erythrobacteraceae</taxon>
        <taxon>Pelagerythrobacter</taxon>
    </lineage>
</organism>
<evidence type="ECO:0000256" key="3">
    <source>
        <dbReference type="ARBA" id="ARBA00022801"/>
    </source>
</evidence>
<protein>
    <submittedName>
        <fullName evidence="6">DUF1704 domain-containing protein</fullName>
    </submittedName>
</protein>
<comment type="cofactor">
    <cofactor evidence="1">
        <name>Zn(2+)</name>
        <dbReference type="ChEBI" id="CHEBI:29105"/>
    </cofactor>
</comment>
<proteinExistence type="predicted"/>
<keyword evidence="2" id="KW-0645">Protease</keyword>
<dbReference type="PANTHER" id="PTHR31817">
    <property type="match status" value="1"/>
</dbReference>
<dbReference type="EMBL" id="WTYO01000001">
    <property type="protein sequence ID" value="MXO67414.1"/>
    <property type="molecule type" value="Genomic_DNA"/>
</dbReference>
<feature type="region of interest" description="Disordered" evidence="5">
    <location>
        <begin position="1"/>
        <end position="20"/>
    </location>
</feature>
<evidence type="ECO:0000256" key="2">
    <source>
        <dbReference type="ARBA" id="ARBA00022670"/>
    </source>
</evidence>
<evidence type="ECO:0000256" key="1">
    <source>
        <dbReference type="ARBA" id="ARBA00001947"/>
    </source>
</evidence>
<dbReference type="RefSeq" id="WP_160732075.1">
    <property type="nucleotide sequence ID" value="NZ_WTYO01000001.1"/>
</dbReference>
<keyword evidence="4" id="KW-0482">Metalloprotease</keyword>
<sequence length="408" mass="44953">MQRAAGDCSPADAGEGRGGAVCGATREVDRALAAMDRRIDWLQRLTPVNVDEIWEGFVASGFRTMPDSRFSDGLEDEAPSLREQLFALPVREIDDPRIEALLLEKQRELDRQIELVRMRDKAGFILASIDLFGPVSERLLTTALDLLDAVPILPKDAEDTDVETVCREARATVAHYRQAAPDFRCEVIVDPTPGTSMYVDNGDFHVAFDYRTSRHRVRPLLAHEIGTHAVTRHNGAHQPLRTLAGGLADYDVLQEGLAVLGEYLAGYLPADRLRILAARVVAAHMAVEEAMGPEIYACLVEEHGIEPADAFDTTVRAKRGGGLTKDALYLKGLAELLAYLRRGGDFAILFLGKFALHQLPSLEKLMADGVVRPPALLPSVATDDAPRRRLAQARSLELHQLYQENPPQ</sequence>
<evidence type="ECO:0000313" key="7">
    <source>
        <dbReference type="Proteomes" id="UP000444401"/>
    </source>
</evidence>
<evidence type="ECO:0000313" key="6">
    <source>
        <dbReference type="EMBL" id="MXO67414.1"/>
    </source>
</evidence>
<dbReference type="Proteomes" id="UP000444401">
    <property type="component" value="Unassembled WGS sequence"/>
</dbReference>